<dbReference type="PANTHER" id="PTHR43108:SF6">
    <property type="entry name" value="N-SULPHOGLUCOSAMINE SULPHOHYDROLASE"/>
    <property type="match status" value="1"/>
</dbReference>
<dbReference type="SUPFAM" id="SSF53649">
    <property type="entry name" value="Alkaline phosphatase-like"/>
    <property type="match status" value="1"/>
</dbReference>
<keyword evidence="2" id="KW-0378">Hydrolase</keyword>
<dbReference type="PROSITE" id="PS00149">
    <property type="entry name" value="SULFATASE_2"/>
    <property type="match status" value="1"/>
</dbReference>
<feature type="domain" description="N-sulphoglucosamine sulphohydrolase C-terminal" evidence="3">
    <location>
        <begin position="267"/>
        <end position="418"/>
    </location>
</feature>
<dbReference type="InterPro" id="IPR017850">
    <property type="entry name" value="Alkaline_phosphatase_core_sf"/>
</dbReference>
<dbReference type="AlphaFoldDB" id="A0A1F5YK12"/>
<dbReference type="GO" id="GO:0016787">
    <property type="term" value="F:hydrolase activity"/>
    <property type="evidence" value="ECO:0007669"/>
    <property type="project" value="UniProtKB-KW"/>
</dbReference>
<organism evidence="4 5">
    <name type="scientific">Candidatus Glassbacteria bacterium RIFCSPLOWO2_12_FULL_58_11</name>
    <dbReference type="NCBI Taxonomy" id="1817867"/>
    <lineage>
        <taxon>Bacteria</taxon>
        <taxon>Candidatus Glassiibacteriota</taxon>
    </lineage>
</organism>
<evidence type="ECO:0000256" key="2">
    <source>
        <dbReference type="ARBA" id="ARBA00022801"/>
    </source>
</evidence>
<dbReference type="Pfam" id="PF16347">
    <property type="entry name" value="SGSH_C"/>
    <property type="match status" value="1"/>
</dbReference>
<dbReference type="InterPro" id="IPR024607">
    <property type="entry name" value="Sulfatase_CS"/>
</dbReference>
<dbReference type="Gene3D" id="3.40.720.10">
    <property type="entry name" value="Alkaline Phosphatase, subunit A"/>
    <property type="match status" value="1"/>
</dbReference>
<sequence>MSDDQRWDSLSCAGNPFFKTPNIDRIANEGAYFSNCFVTNSLCGPSRATCLTGKYSHNTGVRFNEGTFPLEETTFLERARDHGYLSAFVGKWHNKPWGRDRNLDYYFGFRGQGEYVDPLIRENDGPEKKYEGWVEDILADHTMGFIRRAKEAGKPFMLCHWFKTPHQGCVPARRHGNLYSDIDFPKPPTFNTNYQGKPRAVREADMKIGGKGEYSYVQDWNKFVRDYYRVLTGVDENVGRILDLLDELGIAENTLVIYTSDNGYFLGEHGFFDKRLMYEPSLRLPLVMRYPRAIKPGTRIERFALNIDFMPTLLDFAGMPVPKEVDGKSLRPLLGGQPVEWREDFLYEYYEYPGWHMVRPNKGVRDKRWKYIEYYDFPDHEFELYDLQNDPLEEHNLYGDTKYAGEVERLKQRLVDLRIESGDPDLKFE</sequence>
<comment type="caution">
    <text evidence="4">The sequence shown here is derived from an EMBL/GenBank/DDBJ whole genome shotgun (WGS) entry which is preliminary data.</text>
</comment>
<comment type="similarity">
    <text evidence="1">Belongs to the sulfatase family.</text>
</comment>
<reference evidence="4 5" key="1">
    <citation type="journal article" date="2016" name="Nat. Commun.">
        <title>Thousands of microbial genomes shed light on interconnected biogeochemical processes in an aquifer system.</title>
        <authorList>
            <person name="Anantharaman K."/>
            <person name="Brown C.T."/>
            <person name="Hug L.A."/>
            <person name="Sharon I."/>
            <person name="Castelle C.J."/>
            <person name="Probst A.J."/>
            <person name="Thomas B.C."/>
            <person name="Singh A."/>
            <person name="Wilkins M.J."/>
            <person name="Karaoz U."/>
            <person name="Brodie E.L."/>
            <person name="Williams K.H."/>
            <person name="Hubbard S.S."/>
            <person name="Banfield J.F."/>
        </authorList>
    </citation>
    <scope>NUCLEOTIDE SEQUENCE [LARGE SCALE GENOMIC DNA]</scope>
</reference>
<protein>
    <recommendedName>
        <fullName evidence="3">N-sulphoglucosamine sulphohydrolase C-terminal domain-containing protein</fullName>
    </recommendedName>
</protein>
<dbReference type="CDD" id="cd16031">
    <property type="entry name" value="G6S_like"/>
    <property type="match status" value="1"/>
</dbReference>
<dbReference type="EMBL" id="MFIX01000254">
    <property type="protein sequence ID" value="OGG00511.1"/>
    <property type="molecule type" value="Genomic_DNA"/>
</dbReference>
<dbReference type="Proteomes" id="UP000179129">
    <property type="component" value="Unassembled WGS sequence"/>
</dbReference>
<accession>A0A1F5YK12</accession>
<name>A0A1F5YK12_9BACT</name>
<dbReference type="InterPro" id="IPR032506">
    <property type="entry name" value="SGSH_C"/>
</dbReference>
<evidence type="ECO:0000259" key="3">
    <source>
        <dbReference type="Pfam" id="PF16347"/>
    </source>
</evidence>
<dbReference type="PANTHER" id="PTHR43108">
    <property type="entry name" value="N-ACETYLGLUCOSAMINE-6-SULFATASE FAMILY MEMBER"/>
    <property type="match status" value="1"/>
</dbReference>
<dbReference type="STRING" id="1817867.A3F83_11165"/>
<evidence type="ECO:0000256" key="1">
    <source>
        <dbReference type="ARBA" id="ARBA00008779"/>
    </source>
</evidence>
<evidence type="ECO:0000313" key="5">
    <source>
        <dbReference type="Proteomes" id="UP000179129"/>
    </source>
</evidence>
<evidence type="ECO:0000313" key="4">
    <source>
        <dbReference type="EMBL" id="OGG00511.1"/>
    </source>
</evidence>
<proteinExistence type="inferred from homology"/>
<gene>
    <name evidence="4" type="ORF">A3F83_11165</name>
</gene>